<dbReference type="Pfam" id="PF02392">
    <property type="entry name" value="Ycf4"/>
    <property type="match status" value="1"/>
</dbReference>
<gene>
    <name evidence="10 11" type="primary">ycf4</name>
</gene>
<evidence type="ECO:0000256" key="3">
    <source>
        <dbReference type="ARBA" id="ARBA00015395"/>
    </source>
</evidence>
<dbReference type="GO" id="GO:0009522">
    <property type="term" value="C:photosystem I"/>
    <property type="evidence" value="ECO:0007669"/>
    <property type="project" value="InterPro"/>
</dbReference>
<dbReference type="GO" id="GO:0015979">
    <property type="term" value="P:photosynthesis"/>
    <property type="evidence" value="ECO:0007669"/>
    <property type="project" value="UniProtKB-UniRule"/>
</dbReference>
<evidence type="ECO:0000256" key="2">
    <source>
        <dbReference type="ARBA" id="ARBA00008198"/>
    </source>
</evidence>
<evidence type="ECO:0000256" key="1">
    <source>
        <dbReference type="ARBA" id="ARBA00002862"/>
    </source>
</evidence>
<dbReference type="GO" id="GO:0009535">
    <property type="term" value="C:chloroplast thylakoid membrane"/>
    <property type="evidence" value="ECO:0007669"/>
    <property type="project" value="UniProtKB-SubCell"/>
</dbReference>
<keyword evidence="4 10" id="KW-0602">Photosynthesis</keyword>
<comment type="function">
    <text evidence="1 10">Seems to be required for the assembly of the photosystem I complex.</text>
</comment>
<comment type="subcellular location">
    <subcellularLocation>
        <location evidence="9">Plastid thylakoid membrane</location>
        <topology evidence="9">Multi-pass membrane protein</topology>
    </subcellularLocation>
    <subcellularLocation>
        <location evidence="10">Plastid</location>
        <location evidence="10">Chloroplast thylakoid membrane</location>
        <topology evidence="10">Multi-pass membrane protein</topology>
    </subcellularLocation>
</comment>
<dbReference type="HAMAP" id="MF_00437">
    <property type="entry name" value="Ycf4"/>
    <property type="match status" value="1"/>
</dbReference>
<feature type="transmembrane region" description="Helical" evidence="10">
    <location>
        <begin position="63"/>
        <end position="87"/>
    </location>
</feature>
<protein>
    <recommendedName>
        <fullName evidence="3 10">Photosystem I assembly protein Ycf4</fullName>
    </recommendedName>
</protein>
<evidence type="ECO:0000313" key="11">
    <source>
        <dbReference type="EMBL" id="AXI96498.1"/>
    </source>
</evidence>
<keyword evidence="5 10" id="KW-0812">Transmembrane</keyword>
<keyword evidence="11" id="KW-0150">Chloroplast</keyword>
<evidence type="ECO:0000256" key="5">
    <source>
        <dbReference type="ARBA" id="ARBA00022692"/>
    </source>
</evidence>
<dbReference type="EMBL" id="MH396011">
    <property type="protein sequence ID" value="AXI96498.1"/>
    <property type="molecule type" value="Genomic_DNA"/>
</dbReference>
<name>A0A345U7R2_GRAGA</name>
<keyword evidence="7 10" id="KW-0793">Thylakoid</keyword>
<dbReference type="RefSeq" id="YP_009510825.1">
    <property type="nucleotide sequence ID" value="NC_039141.1"/>
</dbReference>
<dbReference type="PANTHER" id="PTHR33288">
    <property type="match status" value="1"/>
</dbReference>
<dbReference type="NCBIfam" id="NF002712">
    <property type="entry name" value="PRK02542.1"/>
    <property type="match status" value="1"/>
</dbReference>
<evidence type="ECO:0000256" key="10">
    <source>
        <dbReference type="HAMAP-Rule" id="MF_00437"/>
    </source>
</evidence>
<feature type="transmembrane region" description="Helical" evidence="10">
    <location>
        <begin position="21"/>
        <end position="43"/>
    </location>
</feature>
<evidence type="ECO:0000256" key="9">
    <source>
        <dbReference type="ARBA" id="ARBA00046286"/>
    </source>
</evidence>
<proteinExistence type="inferred from homology"/>
<keyword evidence="11" id="KW-0934">Plastid</keyword>
<dbReference type="PANTHER" id="PTHR33288:SF4">
    <property type="entry name" value="PHOTOSYSTEM I ASSEMBLY PROTEIN YCF4"/>
    <property type="match status" value="1"/>
</dbReference>
<evidence type="ECO:0000256" key="7">
    <source>
        <dbReference type="ARBA" id="ARBA00023078"/>
    </source>
</evidence>
<dbReference type="GeneID" id="37623242"/>
<organism evidence="11">
    <name type="scientific">Gracilaria gracilis</name>
    <name type="common">Red alga</name>
    <dbReference type="NCBI Taxonomy" id="2777"/>
    <lineage>
        <taxon>Eukaryota</taxon>
        <taxon>Rhodophyta</taxon>
        <taxon>Florideophyceae</taxon>
        <taxon>Rhodymeniophycidae</taxon>
        <taxon>Gracilariales</taxon>
        <taxon>Gracilariaceae</taxon>
        <taxon>Gracilaria</taxon>
    </lineage>
</organism>
<keyword evidence="6 10" id="KW-1133">Transmembrane helix</keyword>
<dbReference type="InterPro" id="IPR003359">
    <property type="entry name" value="PSI_Ycf4_assembly"/>
</dbReference>
<evidence type="ECO:0000256" key="8">
    <source>
        <dbReference type="ARBA" id="ARBA00023136"/>
    </source>
</evidence>
<accession>A0A345U7R2</accession>
<reference evidence="11" key="1">
    <citation type="submission" date="2018-05" db="EMBL/GenBank/DDBJ databases">
        <title>Organellar genomes of Gracilariaceae.</title>
        <authorList>
            <person name="Iha C."/>
            <person name="Oliveira M.C."/>
        </authorList>
    </citation>
    <scope>NUCLEOTIDE SEQUENCE</scope>
</reference>
<evidence type="ECO:0000256" key="6">
    <source>
        <dbReference type="ARBA" id="ARBA00022989"/>
    </source>
</evidence>
<sequence>MDKMTQIKIDKILGSRRISNYFWATTIFLGGLSFFLVGLSSYFKEELLPFTRSTDLLFLPQGIIMTFYGTTAILISLFLWLTIIWNVGSGYNEFNRDLGIITIFRLGFPGKNRFLQLTYQINEIYSIKVNIQEGLTPKREIYLKTNDKREIPLTQVGQPMLLSEIEEQAASLAKFLGVVLEGIN</sequence>
<keyword evidence="8 10" id="KW-0472">Membrane</keyword>
<evidence type="ECO:0000256" key="4">
    <source>
        <dbReference type="ARBA" id="ARBA00022531"/>
    </source>
</evidence>
<dbReference type="AlphaFoldDB" id="A0A345U7R2"/>
<comment type="similarity">
    <text evidence="2 10">Belongs to the Ycf4 family.</text>
</comment>
<geneLocation type="chloroplast" evidence="11"/>